<organism evidence="9 10">
    <name type="scientific">Tilletiaria anomala (strain ATCC 24038 / CBS 436.72 / UBC 951)</name>
    <dbReference type="NCBI Taxonomy" id="1037660"/>
    <lineage>
        <taxon>Eukaryota</taxon>
        <taxon>Fungi</taxon>
        <taxon>Dikarya</taxon>
        <taxon>Basidiomycota</taxon>
        <taxon>Ustilaginomycotina</taxon>
        <taxon>Exobasidiomycetes</taxon>
        <taxon>Georgefischeriales</taxon>
        <taxon>Tilletiariaceae</taxon>
        <taxon>Tilletiaria</taxon>
    </lineage>
</organism>
<dbReference type="OMA" id="AHYVSIR"/>
<evidence type="ECO:0000256" key="7">
    <source>
        <dbReference type="SAM" id="MobiDB-lite"/>
    </source>
</evidence>
<dbReference type="OrthoDB" id="529367at2759"/>
<feature type="transmembrane region" description="Helical" evidence="8">
    <location>
        <begin position="424"/>
        <end position="445"/>
    </location>
</feature>
<keyword evidence="4 8" id="KW-1133">Transmembrane helix</keyword>
<protein>
    <submittedName>
        <fullName evidence="9">HlyIII-domain-containing protein</fullName>
    </submittedName>
</protein>
<evidence type="ECO:0000256" key="4">
    <source>
        <dbReference type="ARBA" id="ARBA00022989"/>
    </source>
</evidence>
<sequence length="478" mass="52277">MGPSASNEYLCTHDELPAWCHDNDFVITGYRRPGGTYADAKDKGKVTHGQLNGHASAVASDGKSLRKPRLRAKASEPFARSDERKTVTGVETVSEETILFEHDTLQKCWNSIWLYWHNETVNIHTHLWGALAAVLLAFLHTLHYLDLLPSFLNPLAHHPIFSPRSFPARVLTVTEPTSFAGRLRSAVSLSSTLGAGQAHVASKGASILTSTTSTLVHRGGGGMAGSLLRRPAPLNQVLQFDMPLTATHIATAWSRPPHALDIISFTAFFVGAAACLSFSATFHTLQAHSSDVAKRCHQLDYVGIVAMICGSFVPALFYGFHCHPYLQRMYTLANLSLGALATFLVINPSYATPAYRPVRTTIFLSHGLSAVFPTAHVLMLYGHENVAKMMGVNFLAASGALYVVGALLYVFRVPERFAPGRFDYIGASHQIFHVFILLAAFAHYVSIRRGYAFWHTVEAIGSDRSAAAVCTTLEQWRG</sequence>
<evidence type="ECO:0000256" key="5">
    <source>
        <dbReference type="ARBA" id="ARBA00023136"/>
    </source>
</evidence>
<dbReference type="PANTHER" id="PTHR20855">
    <property type="entry name" value="ADIPOR/PROGESTIN RECEPTOR-RELATED"/>
    <property type="match status" value="1"/>
</dbReference>
<feature type="transmembrane region" description="Helical" evidence="8">
    <location>
        <begin position="394"/>
        <end position="412"/>
    </location>
</feature>
<dbReference type="EMBL" id="JMSN01000031">
    <property type="protein sequence ID" value="KDN47139.1"/>
    <property type="molecule type" value="Genomic_DNA"/>
</dbReference>
<dbReference type="InParanoid" id="A0A066W7S7"/>
<feature type="transmembrane region" description="Helical" evidence="8">
    <location>
        <begin position="332"/>
        <end position="350"/>
    </location>
</feature>
<accession>A0A066W7S7</accession>
<keyword evidence="6" id="KW-0862">Zinc</keyword>
<feature type="transmembrane region" description="Helical" evidence="8">
    <location>
        <begin position="362"/>
        <end position="382"/>
    </location>
</feature>
<dbReference type="GO" id="GO:0016020">
    <property type="term" value="C:membrane"/>
    <property type="evidence" value="ECO:0007669"/>
    <property type="project" value="UniProtKB-SubCell"/>
</dbReference>
<keyword evidence="6" id="KW-0479">Metal-binding</keyword>
<feature type="binding site" evidence="6">
    <location>
        <position position="429"/>
    </location>
    <ligand>
        <name>Zn(2+)</name>
        <dbReference type="ChEBI" id="CHEBI:29105"/>
    </ligand>
</feature>
<dbReference type="Pfam" id="PF03006">
    <property type="entry name" value="HlyIII"/>
    <property type="match status" value="1"/>
</dbReference>
<evidence type="ECO:0000313" key="9">
    <source>
        <dbReference type="EMBL" id="KDN47139.1"/>
    </source>
</evidence>
<feature type="transmembrane region" description="Helical" evidence="8">
    <location>
        <begin position="301"/>
        <end position="320"/>
    </location>
</feature>
<dbReference type="GO" id="GO:0046872">
    <property type="term" value="F:metal ion binding"/>
    <property type="evidence" value="ECO:0007669"/>
    <property type="project" value="UniProtKB-KW"/>
</dbReference>
<feature type="binding site" evidence="6">
    <location>
        <position position="283"/>
    </location>
    <ligand>
        <name>Zn(2+)</name>
        <dbReference type="ChEBI" id="CHEBI:29105"/>
    </ligand>
</feature>
<dbReference type="GO" id="GO:0038023">
    <property type="term" value="F:signaling receptor activity"/>
    <property type="evidence" value="ECO:0007669"/>
    <property type="project" value="TreeGrafter"/>
</dbReference>
<dbReference type="InterPro" id="IPR004254">
    <property type="entry name" value="AdipoR/HlyIII-related"/>
</dbReference>
<keyword evidence="3 8" id="KW-0812">Transmembrane</keyword>
<dbReference type="Proteomes" id="UP000027361">
    <property type="component" value="Unassembled WGS sequence"/>
</dbReference>
<comment type="subcellular location">
    <subcellularLocation>
        <location evidence="1">Membrane</location>
        <topology evidence="1">Multi-pass membrane protein</topology>
    </subcellularLocation>
</comment>
<name>A0A066W7S7_TILAU</name>
<evidence type="ECO:0000256" key="6">
    <source>
        <dbReference type="PIRSR" id="PIRSR604254-1"/>
    </source>
</evidence>
<feature type="transmembrane region" description="Helical" evidence="8">
    <location>
        <begin position="262"/>
        <end position="281"/>
    </location>
</feature>
<dbReference type="AlphaFoldDB" id="A0A066W7S7"/>
<dbReference type="HOGENOM" id="CLU_023075_2_0_1"/>
<evidence type="ECO:0000256" key="1">
    <source>
        <dbReference type="ARBA" id="ARBA00004141"/>
    </source>
</evidence>
<evidence type="ECO:0000256" key="8">
    <source>
        <dbReference type="SAM" id="Phobius"/>
    </source>
</evidence>
<proteinExistence type="inferred from homology"/>
<comment type="similarity">
    <text evidence="2">Belongs to the ADIPOR family.</text>
</comment>
<dbReference type="STRING" id="1037660.A0A066W7S7"/>
<dbReference type="RefSeq" id="XP_013243760.1">
    <property type="nucleotide sequence ID" value="XM_013388306.1"/>
</dbReference>
<gene>
    <name evidence="9" type="ORF">K437DRAFT_100539</name>
</gene>
<feature type="binding site" evidence="6">
    <location>
        <position position="433"/>
    </location>
    <ligand>
        <name>Zn(2+)</name>
        <dbReference type="ChEBI" id="CHEBI:29105"/>
    </ligand>
</feature>
<keyword evidence="5 8" id="KW-0472">Membrane</keyword>
<evidence type="ECO:0000256" key="2">
    <source>
        <dbReference type="ARBA" id="ARBA00007018"/>
    </source>
</evidence>
<dbReference type="GO" id="GO:0006882">
    <property type="term" value="P:intracellular zinc ion homeostasis"/>
    <property type="evidence" value="ECO:0007669"/>
    <property type="project" value="TreeGrafter"/>
</dbReference>
<evidence type="ECO:0000313" key="10">
    <source>
        <dbReference type="Proteomes" id="UP000027361"/>
    </source>
</evidence>
<evidence type="ECO:0000256" key="3">
    <source>
        <dbReference type="ARBA" id="ARBA00022692"/>
    </source>
</evidence>
<feature type="region of interest" description="Disordered" evidence="7">
    <location>
        <begin position="57"/>
        <end position="86"/>
    </location>
</feature>
<keyword evidence="10" id="KW-1185">Reference proteome</keyword>
<reference evidence="9 10" key="1">
    <citation type="submission" date="2014-05" db="EMBL/GenBank/DDBJ databases">
        <title>Draft genome sequence of a rare smut relative, Tilletiaria anomala UBC 951.</title>
        <authorList>
            <consortium name="DOE Joint Genome Institute"/>
            <person name="Toome M."/>
            <person name="Kuo A."/>
            <person name="Henrissat B."/>
            <person name="Lipzen A."/>
            <person name="Tritt A."/>
            <person name="Yoshinaga Y."/>
            <person name="Zane M."/>
            <person name="Barry K."/>
            <person name="Grigoriev I.V."/>
            <person name="Spatafora J.W."/>
            <person name="Aimea M.C."/>
        </authorList>
    </citation>
    <scope>NUCLEOTIDE SEQUENCE [LARGE SCALE GENOMIC DNA]</scope>
    <source>
        <strain evidence="9 10">UBC 951</strain>
    </source>
</reference>
<comment type="caution">
    <text evidence="9">The sequence shown here is derived from an EMBL/GenBank/DDBJ whole genome shotgun (WGS) entry which is preliminary data.</text>
</comment>
<dbReference type="PANTHER" id="PTHR20855:SF52">
    <property type="entry name" value="ADIPONECTIN RECEPTOR PROTEIN"/>
    <property type="match status" value="1"/>
</dbReference>
<dbReference type="GeneID" id="25261203"/>